<evidence type="ECO:0000256" key="1">
    <source>
        <dbReference type="ARBA" id="ARBA00004651"/>
    </source>
</evidence>
<feature type="transmembrane region" description="Helical" evidence="6">
    <location>
        <begin position="63"/>
        <end position="82"/>
    </location>
</feature>
<accession>A0A918C0U6</accession>
<keyword evidence="8" id="KW-1185">Reference proteome</keyword>
<dbReference type="PANTHER" id="PTHR33931:SF2">
    <property type="entry name" value="HOLIN-LIKE PROTEIN CIDA"/>
    <property type="match status" value="1"/>
</dbReference>
<keyword evidence="5 6" id="KW-0472">Membrane</keyword>
<dbReference type="InterPro" id="IPR005538">
    <property type="entry name" value="LrgA/CidA"/>
</dbReference>
<dbReference type="RefSeq" id="WP_189088285.1">
    <property type="nucleotide sequence ID" value="NZ_BMQL01000003.1"/>
</dbReference>
<proteinExistence type="predicted"/>
<keyword evidence="2" id="KW-1003">Cell membrane</keyword>
<dbReference type="AlphaFoldDB" id="A0A918C0U6"/>
<comment type="caution">
    <text evidence="7">The sequence shown here is derived from an EMBL/GenBank/DDBJ whole genome shotgun (WGS) entry which is preliminary data.</text>
</comment>
<gene>
    <name evidence="7" type="ORF">GCM10008957_08680</name>
</gene>
<keyword evidence="4 6" id="KW-1133">Transmembrane helix</keyword>
<keyword evidence="3 6" id="KW-0812">Transmembrane</keyword>
<evidence type="ECO:0000256" key="4">
    <source>
        <dbReference type="ARBA" id="ARBA00022989"/>
    </source>
</evidence>
<comment type="subcellular location">
    <subcellularLocation>
        <location evidence="1">Cell membrane</location>
        <topology evidence="1">Multi-pass membrane protein</topology>
    </subcellularLocation>
</comment>
<evidence type="ECO:0000256" key="3">
    <source>
        <dbReference type="ARBA" id="ARBA00022692"/>
    </source>
</evidence>
<organism evidence="7 8">
    <name type="scientific">Deinococcus ruber</name>
    <dbReference type="NCBI Taxonomy" id="1848197"/>
    <lineage>
        <taxon>Bacteria</taxon>
        <taxon>Thermotogati</taxon>
        <taxon>Deinococcota</taxon>
        <taxon>Deinococci</taxon>
        <taxon>Deinococcales</taxon>
        <taxon>Deinococcaceae</taxon>
        <taxon>Deinococcus</taxon>
    </lineage>
</organism>
<sequence>MTPTLRVILGLGLLCGFAALGQGLMTALRLPFPGSVAGLLLLLLALSVKVVRLEWVDLAADGLLGLLSLLFVPAAVGVLDYLDAWKQWPGWLLVMAAGVLIGGAVAGLLAGRLGGAELAELELENTP</sequence>
<evidence type="ECO:0000313" key="8">
    <source>
        <dbReference type="Proteomes" id="UP000603865"/>
    </source>
</evidence>
<protein>
    <recommendedName>
        <fullName evidence="9">CidA/LrgA family protein</fullName>
    </recommendedName>
</protein>
<reference evidence="7" key="2">
    <citation type="submission" date="2020-09" db="EMBL/GenBank/DDBJ databases">
        <authorList>
            <person name="Sun Q."/>
            <person name="Ohkuma M."/>
        </authorList>
    </citation>
    <scope>NUCLEOTIDE SEQUENCE</scope>
    <source>
        <strain evidence="7">JCM 31311</strain>
    </source>
</reference>
<dbReference type="Proteomes" id="UP000603865">
    <property type="component" value="Unassembled WGS sequence"/>
</dbReference>
<dbReference type="EMBL" id="BMQL01000003">
    <property type="protein sequence ID" value="GGQ98569.1"/>
    <property type="molecule type" value="Genomic_DNA"/>
</dbReference>
<reference evidence="7" key="1">
    <citation type="journal article" date="2014" name="Int. J. Syst. Evol. Microbiol.">
        <title>Complete genome sequence of Corynebacterium casei LMG S-19264T (=DSM 44701T), isolated from a smear-ripened cheese.</title>
        <authorList>
            <consortium name="US DOE Joint Genome Institute (JGI-PGF)"/>
            <person name="Walter F."/>
            <person name="Albersmeier A."/>
            <person name="Kalinowski J."/>
            <person name="Ruckert C."/>
        </authorList>
    </citation>
    <scope>NUCLEOTIDE SEQUENCE</scope>
    <source>
        <strain evidence="7">JCM 31311</strain>
    </source>
</reference>
<evidence type="ECO:0000256" key="5">
    <source>
        <dbReference type="ARBA" id="ARBA00023136"/>
    </source>
</evidence>
<feature type="transmembrane region" description="Helical" evidence="6">
    <location>
        <begin position="88"/>
        <end position="110"/>
    </location>
</feature>
<evidence type="ECO:0000313" key="7">
    <source>
        <dbReference type="EMBL" id="GGQ98569.1"/>
    </source>
</evidence>
<feature type="transmembrane region" description="Helical" evidence="6">
    <location>
        <begin position="31"/>
        <end position="51"/>
    </location>
</feature>
<dbReference type="PANTHER" id="PTHR33931">
    <property type="entry name" value="HOLIN-LIKE PROTEIN CIDA-RELATED"/>
    <property type="match status" value="1"/>
</dbReference>
<evidence type="ECO:0000256" key="6">
    <source>
        <dbReference type="SAM" id="Phobius"/>
    </source>
</evidence>
<evidence type="ECO:0000256" key="2">
    <source>
        <dbReference type="ARBA" id="ARBA00022475"/>
    </source>
</evidence>
<dbReference type="Pfam" id="PF03788">
    <property type="entry name" value="LrgA"/>
    <property type="match status" value="1"/>
</dbReference>
<dbReference type="GO" id="GO:0005886">
    <property type="term" value="C:plasma membrane"/>
    <property type="evidence" value="ECO:0007669"/>
    <property type="project" value="UniProtKB-SubCell"/>
</dbReference>
<name>A0A918C0U6_9DEIO</name>
<evidence type="ECO:0008006" key="9">
    <source>
        <dbReference type="Google" id="ProtNLM"/>
    </source>
</evidence>